<evidence type="ECO:0000313" key="6">
    <source>
        <dbReference type="EMBL" id="MBH0778569.1"/>
    </source>
</evidence>
<dbReference type="GO" id="GO:0016301">
    <property type="term" value="F:kinase activity"/>
    <property type="evidence" value="ECO:0007669"/>
    <property type="project" value="UniProtKB-KW"/>
</dbReference>
<dbReference type="InterPro" id="IPR051409">
    <property type="entry name" value="Atypical_kinase_ADCK"/>
</dbReference>
<dbReference type="SUPFAM" id="SSF56112">
    <property type="entry name" value="Protein kinase-like (PK-like)"/>
    <property type="match status" value="1"/>
</dbReference>
<gene>
    <name evidence="6" type="ORF">IT779_20010</name>
</gene>
<dbReference type="AlphaFoldDB" id="A0A931IBX6"/>
<keyword evidence="6" id="KW-0418">Kinase</keyword>
<organism evidence="6 7">
    <name type="scientific">Nocardia bovistercoris</name>
    <dbReference type="NCBI Taxonomy" id="2785916"/>
    <lineage>
        <taxon>Bacteria</taxon>
        <taxon>Bacillati</taxon>
        <taxon>Actinomycetota</taxon>
        <taxon>Actinomycetes</taxon>
        <taxon>Mycobacteriales</taxon>
        <taxon>Nocardiaceae</taxon>
        <taxon>Nocardia</taxon>
    </lineage>
</organism>
<dbReference type="Pfam" id="PF03109">
    <property type="entry name" value="ABC1"/>
    <property type="match status" value="1"/>
</dbReference>
<reference evidence="6" key="1">
    <citation type="submission" date="2020-11" db="EMBL/GenBank/DDBJ databases">
        <title>Nocardia NEAU-351.nov., a novel actinomycete isolated from the cow dung.</title>
        <authorList>
            <person name="Zhang X."/>
        </authorList>
    </citation>
    <scope>NUCLEOTIDE SEQUENCE</scope>
    <source>
        <strain evidence="6">NEAU-351</strain>
    </source>
</reference>
<keyword evidence="2" id="KW-0808">Transferase</keyword>
<dbReference type="InterPro" id="IPR011009">
    <property type="entry name" value="Kinase-like_dom_sf"/>
</dbReference>
<dbReference type="InterPro" id="IPR034646">
    <property type="entry name" value="ADCK3_dom"/>
</dbReference>
<dbReference type="Proteomes" id="UP000655751">
    <property type="component" value="Unassembled WGS sequence"/>
</dbReference>
<evidence type="ECO:0000256" key="2">
    <source>
        <dbReference type="ARBA" id="ARBA00022679"/>
    </source>
</evidence>
<dbReference type="PANTHER" id="PTHR43851:SF3">
    <property type="entry name" value="COENZYME Q8"/>
    <property type="match status" value="1"/>
</dbReference>
<name>A0A931IBX6_9NOCA</name>
<comment type="caution">
    <text evidence="6">The sequence shown here is derived from an EMBL/GenBank/DDBJ whole genome shotgun (WGS) entry which is preliminary data.</text>
</comment>
<feature type="domain" description="ABC1 atypical kinase-like" evidence="5">
    <location>
        <begin position="74"/>
        <end position="308"/>
    </location>
</feature>
<dbReference type="GO" id="GO:0005524">
    <property type="term" value="F:ATP binding"/>
    <property type="evidence" value="ECO:0007669"/>
    <property type="project" value="UniProtKB-KW"/>
</dbReference>
<accession>A0A931IBX6</accession>
<dbReference type="CDD" id="cd13970">
    <property type="entry name" value="ABC1_ADCK3"/>
    <property type="match status" value="1"/>
</dbReference>
<keyword evidence="4" id="KW-0067">ATP-binding</keyword>
<keyword evidence="7" id="KW-1185">Reference proteome</keyword>
<sequence length="453" mass="50186">MAFAGRQALGLGKRALGRSAAEVDREIGARTAQHIFEVLGELKGCATKLGQVLAIYELALPPKLAESYKIALGRLQDSAPAMLPATVRMVMAQHFGHDWRSRFREFDERRAAPASIGQVHRAVWHDGRTVAVKLMYPGARESVRGDLAQLRGISTLAAVFMPGADVRALTEELCACLLAELDYAEEARCQRAFAAAYADDPDFRVPEVVEQRGDVLISEWLDGTPAPRVAASGARRDRDRVGMLMVRFVLDGCARTELLYSDPHPGNFLLLPDGRLGVVDFGACRTWSPDGFEDMALDYCRAVFEGDPHELASTSRRHGFVRAERVFDVNALYAAALSYGEPLRHRTFRMSSPWLRRQVVRATRPHLTNVARDCDIPVYFTPFARATVTLLGALAQLEAEGSYRDEVVRSFPALAEVFDRLDQREPEPVDLRAVRERRAARSVGSGAGIRRTP</sequence>
<evidence type="ECO:0000256" key="3">
    <source>
        <dbReference type="ARBA" id="ARBA00022741"/>
    </source>
</evidence>
<dbReference type="EMBL" id="JADMLG010000008">
    <property type="protein sequence ID" value="MBH0778569.1"/>
    <property type="molecule type" value="Genomic_DNA"/>
</dbReference>
<dbReference type="PANTHER" id="PTHR43851">
    <property type="match status" value="1"/>
</dbReference>
<keyword evidence="3" id="KW-0547">Nucleotide-binding</keyword>
<evidence type="ECO:0000259" key="5">
    <source>
        <dbReference type="Pfam" id="PF03109"/>
    </source>
</evidence>
<proteinExistence type="inferred from homology"/>
<evidence type="ECO:0000256" key="1">
    <source>
        <dbReference type="ARBA" id="ARBA00009670"/>
    </source>
</evidence>
<evidence type="ECO:0000256" key="4">
    <source>
        <dbReference type="ARBA" id="ARBA00022840"/>
    </source>
</evidence>
<protein>
    <submittedName>
        <fullName evidence="6">AarF/ABC1/UbiB kinase family protein</fullName>
    </submittedName>
</protein>
<comment type="similarity">
    <text evidence="1">Belongs to the protein kinase superfamily. ADCK protein kinase family.</text>
</comment>
<dbReference type="InterPro" id="IPR004147">
    <property type="entry name" value="ABC1_dom"/>
</dbReference>
<evidence type="ECO:0000313" key="7">
    <source>
        <dbReference type="Proteomes" id="UP000655751"/>
    </source>
</evidence>